<evidence type="ECO:0000256" key="1">
    <source>
        <dbReference type="ARBA" id="ARBA00000073"/>
    </source>
</evidence>
<accession>A0A0R2K694</accession>
<dbReference type="SUPFAM" id="SSF55120">
    <property type="entry name" value="Pseudouridine synthase"/>
    <property type="match status" value="1"/>
</dbReference>
<dbReference type="PROSITE" id="PS01129">
    <property type="entry name" value="PSI_RLU"/>
    <property type="match status" value="1"/>
</dbReference>
<comment type="caution">
    <text evidence="6">The sequence shown here is derived from an EMBL/GenBank/DDBJ whole genome shotgun (WGS) entry which is preliminary data.</text>
</comment>
<evidence type="ECO:0000313" key="7">
    <source>
        <dbReference type="EMBL" id="SER21929.1"/>
    </source>
</evidence>
<dbReference type="PATRIC" id="fig|319653.3.peg.803"/>
<evidence type="ECO:0000256" key="3">
    <source>
        <dbReference type="PIRSR" id="PIRSR606225-1"/>
    </source>
</evidence>
<dbReference type="EMBL" id="JQBY01000002">
    <property type="protein sequence ID" value="KRN83366.1"/>
    <property type="molecule type" value="Genomic_DNA"/>
</dbReference>
<dbReference type="Pfam" id="PF00849">
    <property type="entry name" value="PseudoU_synth_2"/>
    <property type="match status" value="1"/>
</dbReference>
<dbReference type="Gene3D" id="3.30.2350.10">
    <property type="entry name" value="Pseudouridine synthase"/>
    <property type="match status" value="1"/>
</dbReference>
<dbReference type="CDD" id="cd02869">
    <property type="entry name" value="PseudoU_synth_RluA_like"/>
    <property type="match status" value="1"/>
</dbReference>
<dbReference type="STRING" id="319653.SAMN04487973_10314"/>
<dbReference type="EMBL" id="FOGK01000003">
    <property type="protein sequence ID" value="SER21929.1"/>
    <property type="molecule type" value="Genomic_DNA"/>
</dbReference>
<protein>
    <recommendedName>
        <fullName evidence="4">Pseudouridine synthase</fullName>
        <ecNumber evidence="4">5.4.99.-</ecNumber>
    </recommendedName>
</protein>
<evidence type="ECO:0000313" key="8">
    <source>
        <dbReference type="Proteomes" id="UP000051749"/>
    </source>
</evidence>
<dbReference type="InterPro" id="IPR020103">
    <property type="entry name" value="PsdUridine_synth_cat_dom_sf"/>
</dbReference>
<dbReference type="InterPro" id="IPR050188">
    <property type="entry name" value="RluA_PseudoU_synthase"/>
</dbReference>
<evidence type="ECO:0000256" key="4">
    <source>
        <dbReference type="RuleBase" id="RU362028"/>
    </source>
</evidence>
<reference evidence="6 8" key="1">
    <citation type="journal article" date="2015" name="Genome Announc.">
        <title>Expanding the biotechnology potential of lactobacilli through comparative genomics of 213 strains and associated genera.</title>
        <authorList>
            <person name="Sun Z."/>
            <person name="Harris H.M."/>
            <person name="McCann A."/>
            <person name="Guo C."/>
            <person name="Argimon S."/>
            <person name="Zhang W."/>
            <person name="Yang X."/>
            <person name="Jeffery I.B."/>
            <person name="Cooney J.C."/>
            <person name="Kagawa T.F."/>
            <person name="Liu W."/>
            <person name="Song Y."/>
            <person name="Salvetti E."/>
            <person name="Wrobel A."/>
            <person name="Rasinkangas P."/>
            <person name="Parkhill J."/>
            <person name="Rea M.C."/>
            <person name="O'Sullivan O."/>
            <person name="Ritari J."/>
            <person name="Douillard F.P."/>
            <person name="Paul Ross R."/>
            <person name="Yang R."/>
            <person name="Briner A.E."/>
            <person name="Felis G.E."/>
            <person name="de Vos W.M."/>
            <person name="Barrangou R."/>
            <person name="Klaenhammer T.R."/>
            <person name="Caufield P.W."/>
            <person name="Cui Y."/>
            <person name="Zhang H."/>
            <person name="O'Toole P.W."/>
        </authorList>
    </citation>
    <scope>NUCLEOTIDE SEQUENCE [LARGE SCALE GENOMIC DNA]</scope>
    <source>
        <strain evidence="6 8">DSM 22301</strain>
    </source>
</reference>
<evidence type="ECO:0000259" key="5">
    <source>
        <dbReference type="Pfam" id="PF00849"/>
    </source>
</evidence>
<dbReference type="PANTHER" id="PTHR21600">
    <property type="entry name" value="MITOCHONDRIAL RNA PSEUDOURIDINE SYNTHASE"/>
    <property type="match status" value="1"/>
</dbReference>
<dbReference type="NCBIfam" id="TIGR00005">
    <property type="entry name" value="rluA_subfam"/>
    <property type="match status" value="1"/>
</dbReference>
<evidence type="ECO:0000313" key="9">
    <source>
        <dbReference type="Proteomes" id="UP000182818"/>
    </source>
</evidence>
<comment type="similarity">
    <text evidence="2 4">Belongs to the pseudouridine synthase RluA family.</text>
</comment>
<sequence length="292" mass="32713">MIINLKNTTKQPMRIKAFLKSKGLSHRLISTAKHEGTMKIDGHKVSTTDVLDAGAELNLRLPKEKSDANVPFSFKPVEIVFEDDNWLVINKPVGLSSVPGPSNREDTVVNRVKGHLKDQGSKDLIPHVITRLDRDTSGVMLIAKNRLAVGVLAPQIENHDIEKKYFAFVQGTLKEKEGLIDKPIARAEDGIHREVSETGQQAQTRFQLIQQYDTYALVEVELLTGRTHQIRVHFASLGHPLLGDQLYGGPMDKKIVRQALHATSLKFVDPLTDQTHLFEVPMPQDMENLKNV</sequence>
<organism evidence="6 8">
    <name type="scientific">Pediococcus ethanolidurans</name>
    <dbReference type="NCBI Taxonomy" id="319653"/>
    <lineage>
        <taxon>Bacteria</taxon>
        <taxon>Bacillati</taxon>
        <taxon>Bacillota</taxon>
        <taxon>Bacilli</taxon>
        <taxon>Lactobacillales</taxon>
        <taxon>Lactobacillaceae</taxon>
        <taxon>Pediococcus</taxon>
    </lineage>
</organism>
<dbReference type="EC" id="5.4.99.-" evidence="4"/>
<dbReference type="AlphaFoldDB" id="A0A0R2K694"/>
<evidence type="ECO:0000256" key="2">
    <source>
        <dbReference type="ARBA" id="ARBA00010876"/>
    </source>
</evidence>
<comment type="catalytic activity">
    <reaction evidence="1 4">
        <text>a uridine in RNA = a pseudouridine in RNA</text>
        <dbReference type="Rhea" id="RHEA:48348"/>
        <dbReference type="Rhea" id="RHEA-COMP:12068"/>
        <dbReference type="Rhea" id="RHEA-COMP:12069"/>
        <dbReference type="ChEBI" id="CHEBI:65314"/>
        <dbReference type="ChEBI" id="CHEBI:65315"/>
    </reaction>
</comment>
<name>A0A0R2K694_9LACO</name>
<dbReference type="InterPro" id="IPR006224">
    <property type="entry name" value="PsdUridine_synth_RluA-like_CS"/>
</dbReference>
<dbReference type="OrthoDB" id="9807829at2"/>
<feature type="domain" description="Pseudouridine synthase RsuA/RluA-like" evidence="5">
    <location>
        <begin position="85"/>
        <end position="236"/>
    </location>
</feature>
<gene>
    <name evidence="6" type="ORF">IV87_GL000794</name>
    <name evidence="7" type="ORF">SAMN04487973_10314</name>
</gene>
<dbReference type="PANTHER" id="PTHR21600:SF35">
    <property type="entry name" value="PSEUDOURIDINE SYNTHASE"/>
    <property type="match status" value="1"/>
</dbReference>
<keyword evidence="9" id="KW-1185">Reference proteome</keyword>
<dbReference type="GO" id="GO:0009982">
    <property type="term" value="F:pseudouridine synthase activity"/>
    <property type="evidence" value="ECO:0007669"/>
    <property type="project" value="InterPro"/>
</dbReference>
<feature type="active site" evidence="3">
    <location>
        <position position="133"/>
    </location>
</feature>
<dbReference type="InterPro" id="IPR006225">
    <property type="entry name" value="PsdUridine_synth_RluC/D"/>
</dbReference>
<dbReference type="Proteomes" id="UP000051749">
    <property type="component" value="Unassembled WGS sequence"/>
</dbReference>
<keyword evidence="4" id="KW-0413">Isomerase</keyword>
<dbReference type="GeneID" id="76042659"/>
<dbReference type="RefSeq" id="WP_057805025.1">
    <property type="nucleotide sequence ID" value="NZ_BJYP01000040.1"/>
</dbReference>
<dbReference type="GO" id="GO:0140098">
    <property type="term" value="F:catalytic activity, acting on RNA"/>
    <property type="evidence" value="ECO:0007669"/>
    <property type="project" value="UniProtKB-ARBA"/>
</dbReference>
<dbReference type="GO" id="GO:0003723">
    <property type="term" value="F:RNA binding"/>
    <property type="evidence" value="ECO:0007669"/>
    <property type="project" value="InterPro"/>
</dbReference>
<proteinExistence type="inferred from homology"/>
<dbReference type="InterPro" id="IPR006145">
    <property type="entry name" value="PsdUridine_synth_RsuA/RluA"/>
</dbReference>
<dbReference type="GO" id="GO:0000455">
    <property type="term" value="P:enzyme-directed rRNA pseudouridine synthesis"/>
    <property type="evidence" value="ECO:0007669"/>
    <property type="project" value="TreeGrafter"/>
</dbReference>
<reference evidence="7 9" key="2">
    <citation type="submission" date="2016-10" db="EMBL/GenBank/DDBJ databases">
        <authorList>
            <person name="Varghese N."/>
            <person name="Submissions S."/>
        </authorList>
    </citation>
    <scope>NUCLEOTIDE SEQUENCE [LARGE SCALE GENOMIC DNA]</scope>
    <source>
        <strain evidence="7 9">CGMCC 1.3889</strain>
    </source>
</reference>
<evidence type="ECO:0000313" key="6">
    <source>
        <dbReference type="EMBL" id="KRN83366.1"/>
    </source>
</evidence>
<dbReference type="Proteomes" id="UP000182818">
    <property type="component" value="Unassembled WGS sequence"/>
</dbReference>
<comment type="function">
    <text evidence="4">Responsible for synthesis of pseudouridine from uracil.</text>
</comment>